<dbReference type="InterPro" id="IPR049428">
    <property type="entry name" value="RecA-like_N"/>
</dbReference>
<dbReference type="EMBL" id="MF155946">
    <property type="protein sequence ID" value="ASR75488.1"/>
    <property type="molecule type" value="Genomic_DNA"/>
</dbReference>
<dbReference type="GO" id="GO:0006310">
    <property type="term" value="P:DNA recombination"/>
    <property type="evidence" value="ECO:0007669"/>
    <property type="project" value="UniProtKB-KW"/>
</dbReference>
<dbReference type="Gene3D" id="3.40.50.300">
    <property type="entry name" value="P-loop containing nucleotide triphosphate hydrolases"/>
    <property type="match status" value="1"/>
</dbReference>
<dbReference type="InterPro" id="IPR027417">
    <property type="entry name" value="P-loop_NTPase"/>
</dbReference>
<organism evidence="7 8">
    <name type="scientific">Streptomyces phage Mildred21</name>
    <dbReference type="NCBI Taxonomy" id="2023959"/>
    <lineage>
        <taxon>Viruses</taxon>
        <taxon>Duplodnaviria</taxon>
        <taxon>Heunggongvirae</taxon>
        <taxon>Uroviricota</taxon>
        <taxon>Caudoviricetes</taxon>
        <taxon>Stanwilliamsviridae</taxon>
        <taxon>Boydwoodruffvirinae</taxon>
        <taxon>Samistivirus</taxon>
        <taxon>Samistivirus mildred21</taxon>
    </lineage>
</organism>
<evidence type="ECO:0000256" key="1">
    <source>
        <dbReference type="ARBA" id="ARBA00009391"/>
    </source>
</evidence>
<accession>A0A222YWT9</accession>
<dbReference type="Proteomes" id="UP000223009">
    <property type="component" value="Segment"/>
</dbReference>
<dbReference type="Pfam" id="PF00154">
    <property type="entry name" value="RecA_N"/>
    <property type="match status" value="1"/>
</dbReference>
<dbReference type="OrthoDB" id="5186at10239"/>
<dbReference type="InterPro" id="IPR049261">
    <property type="entry name" value="RecA-like_C"/>
</dbReference>
<gene>
    <name evidence="7" type="ORF">SEA_MILDRED21_81</name>
</gene>
<dbReference type="InterPro" id="IPR013765">
    <property type="entry name" value="DNA_recomb/repair_RecA"/>
</dbReference>
<dbReference type="GO" id="GO:0006281">
    <property type="term" value="P:DNA repair"/>
    <property type="evidence" value="ECO:0007669"/>
    <property type="project" value="InterPro"/>
</dbReference>
<dbReference type="SUPFAM" id="SSF52540">
    <property type="entry name" value="P-loop containing nucleoside triphosphate hydrolases"/>
    <property type="match status" value="1"/>
</dbReference>
<evidence type="ECO:0000256" key="4">
    <source>
        <dbReference type="ARBA" id="ARBA00023125"/>
    </source>
</evidence>
<dbReference type="GO" id="GO:0008094">
    <property type="term" value="F:ATP-dependent activity, acting on DNA"/>
    <property type="evidence" value="ECO:0007669"/>
    <property type="project" value="InterPro"/>
</dbReference>
<dbReference type="PROSITE" id="PS50163">
    <property type="entry name" value="RECA_3"/>
    <property type="match status" value="1"/>
</dbReference>
<evidence type="ECO:0000256" key="3">
    <source>
        <dbReference type="ARBA" id="ARBA00022840"/>
    </source>
</evidence>
<proteinExistence type="inferred from homology"/>
<reference evidence="7 8" key="1">
    <citation type="submission" date="2017-05" db="EMBL/GenBank/DDBJ databases">
        <authorList>
            <person name="Chapman J."/>
            <person name="Chang C."/>
            <person name="Suresh T."/>
            <person name="Shishido T.C."/>
            <person name="Bindert I."/>
            <person name="Shaffer C.D."/>
            <person name="Weston-Hafer K.A."/>
            <person name="Russell D.A."/>
            <person name="Pope W.H."/>
            <person name="Jacobs-Sera D."/>
            <person name="Hendrix R.W."/>
            <person name="Hatfull G.F."/>
        </authorList>
    </citation>
    <scope>NUCLEOTIDE SEQUENCE [LARGE SCALE GENOMIC DNA]</scope>
</reference>
<dbReference type="InterPro" id="IPR023400">
    <property type="entry name" value="RecA_C_sf"/>
</dbReference>
<dbReference type="PANTHER" id="PTHR45900:SF1">
    <property type="entry name" value="MITOCHONDRIAL DNA REPAIR PROTEIN RECA HOMOLOG-RELATED"/>
    <property type="match status" value="1"/>
</dbReference>
<protein>
    <submittedName>
        <fullName evidence="7">RecA-like DNA recombinase</fullName>
    </submittedName>
</protein>
<dbReference type="PANTHER" id="PTHR45900">
    <property type="entry name" value="RECA"/>
    <property type="match status" value="1"/>
</dbReference>
<keyword evidence="4" id="KW-0238">DNA-binding</keyword>
<keyword evidence="8" id="KW-1185">Reference proteome</keyword>
<dbReference type="InterPro" id="IPR020587">
    <property type="entry name" value="RecA_monomer-monomer_interface"/>
</dbReference>
<comment type="similarity">
    <text evidence="1">Belongs to the RecA family.</text>
</comment>
<keyword evidence="2" id="KW-0547">Nucleotide-binding</keyword>
<dbReference type="GO" id="GO:0003697">
    <property type="term" value="F:single-stranded DNA binding"/>
    <property type="evidence" value="ECO:0007669"/>
    <property type="project" value="InterPro"/>
</dbReference>
<feature type="domain" description="RecA family profile 2" evidence="6">
    <location>
        <begin position="198"/>
        <end position="283"/>
    </location>
</feature>
<dbReference type="Gene3D" id="3.30.250.10">
    <property type="entry name" value="RecA protein, C-terminal domain"/>
    <property type="match status" value="1"/>
</dbReference>
<name>A0A222YWT9_9CAUD</name>
<dbReference type="GO" id="GO:0005524">
    <property type="term" value="F:ATP binding"/>
    <property type="evidence" value="ECO:0007669"/>
    <property type="project" value="UniProtKB-KW"/>
</dbReference>
<evidence type="ECO:0000256" key="5">
    <source>
        <dbReference type="ARBA" id="ARBA00023172"/>
    </source>
</evidence>
<dbReference type="PRINTS" id="PR00142">
    <property type="entry name" value="RECA"/>
</dbReference>
<evidence type="ECO:0000259" key="6">
    <source>
        <dbReference type="PROSITE" id="PS50163"/>
    </source>
</evidence>
<dbReference type="SUPFAM" id="SSF54752">
    <property type="entry name" value="RecA protein, C-terminal domain"/>
    <property type="match status" value="1"/>
</dbReference>
<sequence length="335" mass="36424">MEEIEEEILAKLSPKVLARAKMASEVQLYRQPTPSTGLNSALRGGIGYGRQTLIWGSKSAGKSTFCLGTLGIAQAAGKRAAFIDSEQSFDPMWAERLGVDTRKLIYTDVKTIEDMVSAGVEFMKAGVDIVTVDSISALLSSAYFEKDKKGDELKELSGTKQIGSEARELANGVKMLNYANKQTALILISQVRNKITTYGAMHQATGGHAVDFFSSTVVKLWSSAREADQITGEIYNGDLVLKEPIGREVTWSIDKNKLGPPNKTGRYNLFYDGDFIGIDNIGEAAVLGVALGIVEKKGAWHYYGDLKVQGSDNFAIELRANPELAEKLVKEVEAA</sequence>
<dbReference type="Pfam" id="PF21096">
    <property type="entry name" value="RecA_C"/>
    <property type="match status" value="1"/>
</dbReference>
<evidence type="ECO:0000313" key="7">
    <source>
        <dbReference type="EMBL" id="ASR75488.1"/>
    </source>
</evidence>
<evidence type="ECO:0000313" key="8">
    <source>
        <dbReference type="Proteomes" id="UP000223009"/>
    </source>
</evidence>
<keyword evidence="5" id="KW-0233">DNA recombination</keyword>
<keyword evidence="3" id="KW-0067">ATP-binding</keyword>
<evidence type="ECO:0000256" key="2">
    <source>
        <dbReference type="ARBA" id="ARBA00022741"/>
    </source>
</evidence>